<protein>
    <submittedName>
        <fullName evidence="1">Uncharacterized protein</fullName>
    </submittedName>
</protein>
<sequence>MNENGIGELSGGNTIHLVKSMLSFSNLGGVPIKIYTYSSKLICIQAAGTSSKTIQSVHLVISFIISPSLSNSTMPPLELTIPMCKSSGVTS</sequence>
<accession>A0A151XIL5</accession>
<proteinExistence type="predicted"/>
<organism evidence="1 2">
    <name type="scientific">Mycetomoellerius zeteki</name>
    <dbReference type="NCBI Taxonomy" id="64791"/>
    <lineage>
        <taxon>Eukaryota</taxon>
        <taxon>Metazoa</taxon>
        <taxon>Ecdysozoa</taxon>
        <taxon>Arthropoda</taxon>
        <taxon>Hexapoda</taxon>
        <taxon>Insecta</taxon>
        <taxon>Pterygota</taxon>
        <taxon>Neoptera</taxon>
        <taxon>Endopterygota</taxon>
        <taxon>Hymenoptera</taxon>
        <taxon>Apocrita</taxon>
        <taxon>Aculeata</taxon>
        <taxon>Formicoidea</taxon>
        <taxon>Formicidae</taxon>
        <taxon>Myrmicinae</taxon>
        <taxon>Mycetomoellerius</taxon>
    </lineage>
</organism>
<name>A0A151XIL5_9HYME</name>
<reference evidence="1 2" key="1">
    <citation type="submission" date="2015-09" db="EMBL/GenBank/DDBJ databases">
        <title>Trachymyrmex zeteki WGS genome.</title>
        <authorList>
            <person name="Nygaard S."/>
            <person name="Hu H."/>
            <person name="Boomsma J."/>
            <person name="Zhang G."/>
        </authorList>
    </citation>
    <scope>NUCLEOTIDE SEQUENCE [LARGE SCALE GENOMIC DNA]</scope>
    <source>
        <strain evidence="1">Tzet28-1</strain>
        <tissue evidence="1">Whole body</tissue>
    </source>
</reference>
<evidence type="ECO:0000313" key="1">
    <source>
        <dbReference type="EMBL" id="KYQ60253.1"/>
    </source>
</evidence>
<dbReference type="AlphaFoldDB" id="A0A151XIL5"/>
<evidence type="ECO:0000313" key="2">
    <source>
        <dbReference type="Proteomes" id="UP000075809"/>
    </source>
</evidence>
<dbReference type="Proteomes" id="UP000075809">
    <property type="component" value="Unassembled WGS sequence"/>
</dbReference>
<keyword evidence="2" id="KW-1185">Reference proteome</keyword>
<gene>
    <name evidence="1" type="ORF">ALC60_00661</name>
</gene>
<dbReference type="EMBL" id="KQ982080">
    <property type="protein sequence ID" value="KYQ60253.1"/>
    <property type="molecule type" value="Genomic_DNA"/>
</dbReference>